<name>A0A0B8T0L0_9SPHI</name>
<dbReference type="RefSeq" id="WP_131555240.1">
    <property type="nucleotide sequence ID" value="NZ_JJMU01000033.1"/>
</dbReference>
<evidence type="ECO:0000313" key="1">
    <source>
        <dbReference type="EMBL" id="KGE13916.1"/>
    </source>
</evidence>
<dbReference type="eggNOG" id="COG0438">
    <property type="taxonomic scope" value="Bacteria"/>
</dbReference>
<reference evidence="2" key="1">
    <citation type="submission" date="2014-04" db="EMBL/GenBank/DDBJ databases">
        <title>Whole-Genome optical mapping and complete genome sequence of Sphingobacterium deserti sp. nov., a new spaces isolated from desert in the west of China.</title>
        <authorList>
            <person name="Teng C."/>
            <person name="Zhou Z."/>
            <person name="Li X."/>
            <person name="Chen M."/>
            <person name="Lin M."/>
            <person name="Wang L."/>
            <person name="Su S."/>
            <person name="Zhang C."/>
            <person name="Zhang W."/>
        </authorList>
    </citation>
    <scope>NUCLEOTIDE SEQUENCE [LARGE SCALE GENOMIC DNA]</scope>
    <source>
        <strain evidence="2">ACCC05744</strain>
    </source>
</reference>
<gene>
    <name evidence="1" type="ORF">DI53_2328</name>
</gene>
<comment type="caution">
    <text evidence="1">The sequence shown here is derived from an EMBL/GenBank/DDBJ whole genome shotgun (WGS) entry which is preliminary data.</text>
</comment>
<dbReference type="STRING" id="1229276.DI53_2328"/>
<dbReference type="EMBL" id="JJMU01000033">
    <property type="protein sequence ID" value="KGE13916.1"/>
    <property type="molecule type" value="Genomic_DNA"/>
</dbReference>
<accession>A0A0B8T0L0</accession>
<organism evidence="1 2">
    <name type="scientific">Sphingobacterium deserti</name>
    <dbReference type="NCBI Taxonomy" id="1229276"/>
    <lineage>
        <taxon>Bacteria</taxon>
        <taxon>Pseudomonadati</taxon>
        <taxon>Bacteroidota</taxon>
        <taxon>Sphingobacteriia</taxon>
        <taxon>Sphingobacteriales</taxon>
        <taxon>Sphingobacteriaceae</taxon>
        <taxon>Sphingobacterium</taxon>
    </lineage>
</organism>
<sequence>MINRNQRVILGMPRTFSIYKVLISRMQQLGFDIIDVSYNNDIFTYRSFWDRSVNFFRKIVLNDKGYKNKLKFKALGQRVLQQLQAMDKKADYAILIRADIYPKDVVERIVDHAHKSIAYQWDGISRYPAVKQLVSLFDHFYVFQGEGFTQQQALYRPLNNFYFGHLYNPEIKPRLNTFYFIGSFVKSRWENIRSAALLIADAGGIVDFYIYSTDKQISTEYTVAGLKFIQQSVDYEEGVTNVLYSEYLVDFLIEGQQGLSIRVFESIGYRRKLITDNASVKNYDFYRPNNIYILNVDERSLSDFMMQPYEGLPEDILAKYNFDCWLHNILIAQ</sequence>
<dbReference type="Proteomes" id="UP000031802">
    <property type="component" value="Unassembled WGS sequence"/>
</dbReference>
<keyword evidence="2" id="KW-1185">Reference proteome</keyword>
<evidence type="ECO:0000313" key="2">
    <source>
        <dbReference type="Proteomes" id="UP000031802"/>
    </source>
</evidence>
<protein>
    <submittedName>
        <fullName evidence="1">Uncharacterized protein</fullName>
    </submittedName>
</protein>
<dbReference type="OrthoDB" id="3251881at2"/>
<reference evidence="1 2" key="2">
    <citation type="journal article" date="2015" name="PLoS ONE">
        <title>Whole-Genome Optical Mapping and Finished Genome Sequence of Sphingobacterium deserti sp. nov., a New Species Isolated from the Western Desert of China.</title>
        <authorList>
            <person name="Teng C."/>
            <person name="Zhou Z."/>
            <person name="Molnar I."/>
            <person name="Li X."/>
            <person name="Tang R."/>
            <person name="Chen M."/>
            <person name="Wang L."/>
            <person name="Su S."/>
            <person name="Zhang W."/>
            <person name="Lin M."/>
        </authorList>
    </citation>
    <scope>NUCLEOTIDE SEQUENCE [LARGE SCALE GENOMIC DNA]</scope>
    <source>
        <strain evidence="2">ACCC05744</strain>
    </source>
</reference>
<dbReference type="AlphaFoldDB" id="A0A0B8T0L0"/>
<proteinExistence type="predicted"/>
<dbReference type="PATRIC" id="fig|1229276.3.peg.2389"/>